<evidence type="ECO:0000313" key="4">
    <source>
        <dbReference type="EMBL" id="CAF4366126.1"/>
    </source>
</evidence>
<proteinExistence type="predicted"/>
<keyword evidence="6" id="KW-1185">Reference proteome</keyword>
<feature type="compositionally biased region" description="Low complexity" evidence="1">
    <location>
        <begin position="70"/>
        <end position="86"/>
    </location>
</feature>
<evidence type="ECO:0000313" key="5">
    <source>
        <dbReference type="EMBL" id="CAF4420947.1"/>
    </source>
</evidence>
<reference evidence="2" key="1">
    <citation type="submission" date="2021-02" db="EMBL/GenBank/DDBJ databases">
        <authorList>
            <person name="Nowell W R."/>
        </authorList>
    </citation>
    <scope>NUCLEOTIDE SEQUENCE</scope>
</reference>
<gene>
    <name evidence="2" type="ORF">GPM918_LOCUS39681</name>
    <name evidence="3" type="ORF">OVA965_LOCUS40377</name>
    <name evidence="5" type="ORF">SRO942_LOCUS40574</name>
    <name evidence="4" type="ORF">TMI583_LOCUS41808</name>
</gene>
<name>A0A815XLW8_9BILA</name>
<evidence type="ECO:0000313" key="3">
    <source>
        <dbReference type="EMBL" id="CAF1571315.1"/>
    </source>
</evidence>
<evidence type="ECO:0000313" key="2">
    <source>
        <dbReference type="EMBL" id="CAF1559608.1"/>
    </source>
</evidence>
<dbReference type="Proteomes" id="UP000677228">
    <property type="component" value="Unassembled WGS sequence"/>
</dbReference>
<dbReference type="EMBL" id="CAJOBA010066661">
    <property type="protein sequence ID" value="CAF4366126.1"/>
    <property type="molecule type" value="Genomic_DNA"/>
</dbReference>
<dbReference type="EMBL" id="CAJNOQ010028194">
    <property type="protein sequence ID" value="CAF1559608.1"/>
    <property type="molecule type" value="Genomic_DNA"/>
</dbReference>
<dbReference type="AlphaFoldDB" id="A0A815XLW8"/>
<protein>
    <submittedName>
        <fullName evidence="2">Uncharacterized protein</fullName>
    </submittedName>
</protein>
<dbReference type="EMBL" id="CAJNOK010043858">
    <property type="protein sequence ID" value="CAF1571315.1"/>
    <property type="molecule type" value="Genomic_DNA"/>
</dbReference>
<evidence type="ECO:0000256" key="1">
    <source>
        <dbReference type="SAM" id="MobiDB-lite"/>
    </source>
</evidence>
<evidence type="ECO:0000313" key="6">
    <source>
        <dbReference type="Proteomes" id="UP000663829"/>
    </source>
</evidence>
<organism evidence="2 6">
    <name type="scientific">Didymodactylos carnosus</name>
    <dbReference type="NCBI Taxonomy" id="1234261"/>
    <lineage>
        <taxon>Eukaryota</taxon>
        <taxon>Metazoa</taxon>
        <taxon>Spiralia</taxon>
        <taxon>Gnathifera</taxon>
        <taxon>Rotifera</taxon>
        <taxon>Eurotatoria</taxon>
        <taxon>Bdelloidea</taxon>
        <taxon>Philodinida</taxon>
        <taxon>Philodinidae</taxon>
        <taxon>Didymodactylos</taxon>
    </lineage>
</organism>
<sequence>MVQTGLGFSSVKQTKLTRKAAQKTKQIDKLMQLLESKTRFLSDTIASLAHVVGEPIGRGRKGKKRKHNVSKSGVSDSPSGSALNQD</sequence>
<accession>A0A815XLW8</accession>
<dbReference type="EMBL" id="CAJOBC010093932">
    <property type="protein sequence ID" value="CAF4420947.1"/>
    <property type="molecule type" value="Genomic_DNA"/>
</dbReference>
<feature type="region of interest" description="Disordered" evidence="1">
    <location>
        <begin position="55"/>
        <end position="86"/>
    </location>
</feature>
<feature type="compositionally biased region" description="Basic residues" evidence="1">
    <location>
        <begin position="58"/>
        <end position="69"/>
    </location>
</feature>
<dbReference type="Proteomes" id="UP000681722">
    <property type="component" value="Unassembled WGS sequence"/>
</dbReference>
<dbReference type="Proteomes" id="UP000663829">
    <property type="component" value="Unassembled WGS sequence"/>
</dbReference>
<comment type="caution">
    <text evidence="2">The sequence shown here is derived from an EMBL/GenBank/DDBJ whole genome shotgun (WGS) entry which is preliminary data.</text>
</comment>
<dbReference type="Proteomes" id="UP000682733">
    <property type="component" value="Unassembled WGS sequence"/>
</dbReference>